<proteinExistence type="predicted"/>
<evidence type="ECO:0000313" key="2">
    <source>
        <dbReference type="Proteomes" id="UP000265520"/>
    </source>
</evidence>
<comment type="caution">
    <text evidence="1">The sequence shown here is derived from an EMBL/GenBank/DDBJ whole genome shotgun (WGS) entry which is preliminary data.</text>
</comment>
<name>A0A392RE95_9FABA</name>
<keyword evidence="2" id="KW-1185">Reference proteome</keyword>
<protein>
    <submittedName>
        <fullName evidence="1">Uncharacterized protein</fullName>
    </submittedName>
</protein>
<organism evidence="1 2">
    <name type="scientific">Trifolium medium</name>
    <dbReference type="NCBI Taxonomy" id="97028"/>
    <lineage>
        <taxon>Eukaryota</taxon>
        <taxon>Viridiplantae</taxon>
        <taxon>Streptophyta</taxon>
        <taxon>Embryophyta</taxon>
        <taxon>Tracheophyta</taxon>
        <taxon>Spermatophyta</taxon>
        <taxon>Magnoliopsida</taxon>
        <taxon>eudicotyledons</taxon>
        <taxon>Gunneridae</taxon>
        <taxon>Pentapetalae</taxon>
        <taxon>rosids</taxon>
        <taxon>fabids</taxon>
        <taxon>Fabales</taxon>
        <taxon>Fabaceae</taxon>
        <taxon>Papilionoideae</taxon>
        <taxon>50 kb inversion clade</taxon>
        <taxon>NPAAA clade</taxon>
        <taxon>Hologalegina</taxon>
        <taxon>IRL clade</taxon>
        <taxon>Trifolieae</taxon>
        <taxon>Trifolium</taxon>
    </lineage>
</organism>
<dbReference type="AlphaFoldDB" id="A0A392RE95"/>
<dbReference type="Proteomes" id="UP000265520">
    <property type="component" value="Unassembled WGS sequence"/>
</dbReference>
<accession>A0A392RE95</accession>
<evidence type="ECO:0000313" key="1">
    <source>
        <dbReference type="EMBL" id="MCI34569.1"/>
    </source>
</evidence>
<sequence>MKKEISLKNSLTKSSFVFHKDHGLLTWPTSKQPMWHQENIHGNKRKSSSRMPNTIGGMIRTYTEKEATGSCEDVSVRMKQEV</sequence>
<dbReference type="EMBL" id="LXQA010214976">
    <property type="protein sequence ID" value="MCI34569.1"/>
    <property type="molecule type" value="Genomic_DNA"/>
</dbReference>
<reference evidence="1 2" key="1">
    <citation type="journal article" date="2018" name="Front. Plant Sci.">
        <title>Red Clover (Trifolium pratense) and Zigzag Clover (T. medium) - A Picture of Genomic Similarities and Differences.</title>
        <authorList>
            <person name="Dluhosova J."/>
            <person name="Istvanek J."/>
            <person name="Nedelnik J."/>
            <person name="Repkova J."/>
        </authorList>
    </citation>
    <scope>NUCLEOTIDE SEQUENCE [LARGE SCALE GENOMIC DNA]</scope>
    <source>
        <strain evidence="2">cv. 10/8</strain>
        <tissue evidence="1">Leaf</tissue>
    </source>
</reference>